<name>A0AAV7NK20_PLEWA</name>
<organism evidence="2 3">
    <name type="scientific">Pleurodeles waltl</name>
    <name type="common">Iberian ribbed newt</name>
    <dbReference type="NCBI Taxonomy" id="8319"/>
    <lineage>
        <taxon>Eukaryota</taxon>
        <taxon>Metazoa</taxon>
        <taxon>Chordata</taxon>
        <taxon>Craniata</taxon>
        <taxon>Vertebrata</taxon>
        <taxon>Euteleostomi</taxon>
        <taxon>Amphibia</taxon>
        <taxon>Batrachia</taxon>
        <taxon>Caudata</taxon>
        <taxon>Salamandroidea</taxon>
        <taxon>Salamandridae</taxon>
        <taxon>Pleurodelinae</taxon>
        <taxon>Pleurodeles</taxon>
    </lineage>
</organism>
<feature type="region of interest" description="Disordered" evidence="1">
    <location>
        <begin position="39"/>
        <end position="59"/>
    </location>
</feature>
<evidence type="ECO:0000313" key="2">
    <source>
        <dbReference type="EMBL" id="KAJ1114708.1"/>
    </source>
</evidence>
<sequence>MVSAAAETKEFDGGGEARLQRKVYVLDAGVGKDREVHLDSGIGENMQPQATSREKGGTKGLGQKMVAYAALQVANGIRGPVTESKAERLYSEQLKVKKLP</sequence>
<protein>
    <submittedName>
        <fullName evidence="2">Uncharacterized protein</fullName>
    </submittedName>
</protein>
<gene>
    <name evidence="2" type="ORF">NDU88_002939</name>
</gene>
<dbReference type="EMBL" id="JANPWB010000012">
    <property type="protein sequence ID" value="KAJ1114708.1"/>
    <property type="molecule type" value="Genomic_DNA"/>
</dbReference>
<accession>A0AAV7NK20</accession>
<comment type="caution">
    <text evidence="2">The sequence shown here is derived from an EMBL/GenBank/DDBJ whole genome shotgun (WGS) entry which is preliminary data.</text>
</comment>
<keyword evidence="3" id="KW-1185">Reference proteome</keyword>
<dbReference type="Proteomes" id="UP001066276">
    <property type="component" value="Chromosome 8"/>
</dbReference>
<dbReference type="AlphaFoldDB" id="A0AAV7NK20"/>
<evidence type="ECO:0000256" key="1">
    <source>
        <dbReference type="SAM" id="MobiDB-lite"/>
    </source>
</evidence>
<evidence type="ECO:0000313" key="3">
    <source>
        <dbReference type="Proteomes" id="UP001066276"/>
    </source>
</evidence>
<proteinExistence type="predicted"/>
<reference evidence="2" key="1">
    <citation type="journal article" date="2022" name="bioRxiv">
        <title>Sequencing and chromosome-scale assembly of the giantPleurodeles waltlgenome.</title>
        <authorList>
            <person name="Brown T."/>
            <person name="Elewa A."/>
            <person name="Iarovenko S."/>
            <person name="Subramanian E."/>
            <person name="Araus A.J."/>
            <person name="Petzold A."/>
            <person name="Susuki M."/>
            <person name="Suzuki K.-i.T."/>
            <person name="Hayashi T."/>
            <person name="Toyoda A."/>
            <person name="Oliveira C."/>
            <person name="Osipova E."/>
            <person name="Leigh N.D."/>
            <person name="Simon A."/>
            <person name="Yun M.H."/>
        </authorList>
    </citation>
    <scope>NUCLEOTIDE SEQUENCE</scope>
    <source>
        <strain evidence="2">20211129_DDA</strain>
        <tissue evidence="2">Liver</tissue>
    </source>
</reference>